<dbReference type="Pfam" id="PF03087">
    <property type="entry name" value="BPS1"/>
    <property type="match status" value="1"/>
</dbReference>
<dbReference type="OrthoDB" id="1678530at2759"/>
<reference evidence="3" key="2">
    <citation type="submission" date="2025-08" db="UniProtKB">
        <authorList>
            <consortium name="RefSeq"/>
        </authorList>
    </citation>
    <scope>IDENTIFICATION</scope>
    <source>
        <tissue evidence="3">Leaf</tissue>
    </source>
</reference>
<dbReference type="GO" id="GO:0048367">
    <property type="term" value="P:shoot system development"/>
    <property type="evidence" value="ECO:0007669"/>
    <property type="project" value="InterPro"/>
</dbReference>
<reference evidence="2" key="1">
    <citation type="journal article" date="2021" name="Nat. Commun.">
        <title>Genomic analyses provide insights into spinach domestication and the genetic basis of agronomic traits.</title>
        <authorList>
            <person name="Cai X."/>
            <person name="Sun X."/>
            <person name="Xu C."/>
            <person name="Sun H."/>
            <person name="Wang X."/>
            <person name="Ge C."/>
            <person name="Zhang Z."/>
            <person name="Wang Q."/>
            <person name="Fei Z."/>
            <person name="Jiao C."/>
            <person name="Wang Q."/>
        </authorList>
    </citation>
    <scope>NUCLEOTIDE SEQUENCE [LARGE SCALE GENOMIC DNA]</scope>
    <source>
        <strain evidence="2">cv. Varoflay</strain>
    </source>
</reference>
<proteinExistence type="predicted"/>
<name>A0A9R0IY80_SPIOL</name>
<accession>A0A9R0IY80</accession>
<dbReference type="GeneID" id="110796961"/>
<sequence length="244" mass="27870">MLSSLPNFSELRDLHKRANDLLHSSQIQQTLTQHHQETPATATTSVREISEATLEMLDLCGTTRDIHLLVKEHLQELQHTLRRAKFDAGGLDFEAQMSAHALYRKKLNKELAKCLRTIKGTKNNKFFTSDLSLIDQNLIVVVHVLREIKGATISLVECLLNLLSLPTTVSIVHSQRSLSSSLASKFRRVNCQRLLERCDSMEIRMANKRLEEVEKSMEDVEVELECVVRRLIHTRVLLLNIVNN</sequence>
<evidence type="ECO:0000313" key="3">
    <source>
        <dbReference type="RefSeq" id="XP_021857751.1"/>
    </source>
</evidence>
<keyword evidence="2" id="KW-1185">Reference proteome</keyword>
<dbReference type="RefSeq" id="XP_021857751.1">
    <property type="nucleotide sequence ID" value="XM_022002059.2"/>
</dbReference>
<protein>
    <submittedName>
        <fullName evidence="3">Uncharacterized protein</fullName>
    </submittedName>
</protein>
<dbReference type="PANTHER" id="PTHR33070">
    <property type="entry name" value="OS06G0725500 PROTEIN"/>
    <property type="match status" value="1"/>
</dbReference>
<feature type="coiled-coil region" evidence="1">
    <location>
        <begin position="191"/>
        <end position="230"/>
    </location>
</feature>
<dbReference type="GO" id="GO:0048364">
    <property type="term" value="P:root development"/>
    <property type="evidence" value="ECO:0007669"/>
    <property type="project" value="InterPro"/>
</dbReference>
<dbReference type="PANTHER" id="PTHR33070:SF7">
    <property type="entry name" value="RX N-TERMINAL DOMAIN-CONTAINING PROTEIN"/>
    <property type="match status" value="1"/>
</dbReference>
<dbReference type="KEGG" id="soe:110796961"/>
<organism evidence="2 3">
    <name type="scientific">Spinacia oleracea</name>
    <name type="common">Spinach</name>
    <dbReference type="NCBI Taxonomy" id="3562"/>
    <lineage>
        <taxon>Eukaryota</taxon>
        <taxon>Viridiplantae</taxon>
        <taxon>Streptophyta</taxon>
        <taxon>Embryophyta</taxon>
        <taxon>Tracheophyta</taxon>
        <taxon>Spermatophyta</taxon>
        <taxon>Magnoliopsida</taxon>
        <taxon>eudicotyledons</taxon>
        <taxon>Gunneridae</taxon>
        <taxon>Pentapetalae</taxon>
        <taxon>Caryophyllales</taxon>
        <taxon>Chenopodiaceae</taxon>
        <taxon>Chenopodioideae</taxon>
        <taxon>Anserineae</taxon>
        <taxon>Spinacia</taxon>
    </lineage>
</organism>
<evidence type="ECO:0000256" key="1">
    <source>
        <dbReference type="SAM" id="Coils"/>
    </source>
</evidence>
<gene>
    <name evidence="3" type="primary">LOC110796961</name>
</gene>
<evidence type="ECO:0000313" key="2">
    <source>
        <dbReference type="Proteomes" id="UP000813463"/>
    </source>
</evidence>
<dbReference type="AlphaFoldDB" id="A0A9R0IY80"/>
<dbReference type="InterPro" id="IPR004320">
    <property type="entry name" value="BPS1_pln"/>
</dbReference>
<keyword evidence="1" id="KW-0175">Coiled coil</keyword>
<dbReference type="Proteomes" id="UP000813463">
    <property type="component" value="Chromosome 5"/>
</dbReference>